<protein>
    <recommendedName>
        <fullName evidence="5">CcmD family protein</fullName>
    </recommendedName>
</protein>
<evidence type="ECO:0000256" key="1">
    <source>
        <dbReference type="SAM" id="Phobius"/>
    </source>
</evidence>
<proteinExistence type="predicted"/>
<dbReference type="AlphaFoldDB" id="A0A1T5AK57"/>
<evidence type="ECO:0000313" key="3">
    <source>
        <dbReference type="EMBL" id="SKB35275.1"/>
    </source>
</evidence>
<keyword evidence="4" id="KW-1185">Reference proteome</keyword>
<dbReference type="Proteomes" id="UP000190541">
    <property type="component" value="Unassembled WGS sequence"/>
</dbReference>
<feature type="transmembrane region" description="Helical" evidence="1">
    <location>
        <begin position="31"/>
        <end position="53"/>
    </location>
</feature>
<reference evidence="3 4" key="1">
    <citation type="submission" date="2017-02" db="EMBL/GenBank/DDBJ databases">
        <authorList>
            <person name="Peterson S.W."/>
        </authorList>
    </citation>
    <scope>NUCLEOTIDE SEQUENCE [LARGE SCALE GENOMIC DNA]</scope>
    <source>
        <strain evidence="3 4">DSM 22899</strain>
    </source>
</reference>
<keyword evidence="1" id="KW-0812">Transmembrane</keyword>
<gene>
    <name evidence="3" type="ORF">SAMN05660226_00835</name>
</gene>
<name>A0A1T5AK57_9SPHI</name>
<evidence type="ECO:0008006" key="5">
    <source>
        <dbReference type="Google" id="ProtNLM"/>
    </source>
</evidence>
<evidence type="ECO:0000256" key="2">
    <source>
        <dbReference type="SAM" id="SignalP"/>
    </source>
</evidence>
<keyword evidence="1" id="KW-0472">Membrane</keyword>
<sequence length="62" mass="7075">MHSIAALLLFLLTNSANIAFAQQHDTVQETAWQTYGYIVLGAIVLIIVVVVLIRRQYRKFNE</sequence>
<evidence type="ECO:0000313" key="4">
    <source>
        <dbReference type="Proteomes" id="UP000190541"/>
    </source>
</evidence>
<feature type="chain" id="PRO_5013227837" description="CcmD family protein" evidence="2">
    <location>
        <begin position="22"/>
        <end position="62"/>
    </location>
</feature>
<accession>A0A1T5AK57</accession>
<organism evidence="3 4">
    <name type="scientific">Parapedobacter luteus</name>
    <dbReference type="NCBI Taxonomy" id="623280"/>
    <lineage>
        <taxon>Bacteria</taxon>
        <taxon>Pseudomonadati</taxon>
        <taxon>Bacteroidota</taxon>
        <taxon>Sphingobacteriia</taxon>
        <taxon>Sphingobacteriales</taxon>
        <taxon>Sphingobacteriaceae</taxon>
        <taxon>Parapedobacter</taxon>
    </lineage>
</organism>
<keyword evidence="2" id="KW-0732">Signal</keyword>
<keyword evidence="1" id="KW-1133">Transmembrane helix</keyword>
<dbReference type="EMBL" id="FUYS01000002">
    <property type="protein sequence ID" value="SKB35275.1"/>
    <property type="molecule type" value="Genomic_DNA"/>
</dbReference>
<feature type="signal peptide" evidence="2">
    <location>
        <begin position="1"/>
        <end position="21"/>
    </location>
</feature>